<evidence type="ECO:0000313" key="2">
    <source>
        <dbReference type="Proteomes" id="UP001529510"/>
    </source>
</evidence>
<gene>
    <name evidence="1" type="ORF">M9458_005417</name>
</gene>
<evidence type="ECO:0000313" key="1">
    <source>
        <dbReference type="EMBL" id="KAL0196877.1"/>
    </source>
</evidence>
<feature type="non-terminal residue" evidence="1">
    <location>
        <position position="1"/>
    </location>
</feature>
<dbReference type="EMBL" id="JAMKFB020000003">
    <property type="protein sequence ID" value="KAL0196877.1"/>
    <property type="molecule type" value="Genomic_DNA"/>
</dbReference>
<sequence>VTFVVKESLAGSTAGIKTVHSVFSVINKNTQSGLLMSLTQVNTPVMEQKEEDHADHNT</sequence>
<accession>A0ABD0RED0</accession>
<name>A0ABD0RED0_CIRMR</name>
<dbReference type="Proteomes" id="UP001529510">
    <property type="component" value="Unassembled WGS sequence"/>
</dbReference>
<comment type="caution">
    <text evidence="1">The sequence shown here is derived from an EMBL/GenBank/DDBJ whole genome shotgun (WGS) entry which is preliminary data.</text>
</comment>
<reference evidence="1 2" key="1">
    <citation type="submission" date="2024-05" db="EMBL/GenBank/DDBJ databases">
        <title>Genome sequencing and assembly of Indian major carp, Cirrhinus mrigala (Hamilton, 1822).</title>
        <authorList>
            <person name="Mohindra V."/>
            <person name="Chowdhury L.M."/>
            <person name="Lal K."/>
            <person name="Jena J.K."/>
        </authorList>
    </citation>
    <scope>NUCLEOTIDE SEQUENCE [LARGE SCALE GENOMIC DNA]</scope>
    <source>
        <strain evidence="1">CM1030</strain>
        <tissue evidence="1">Blood</tissue>
    </source>
</reference>
<feature type="non-terminal residue" evidence="1">
    <location>
        <position position="58"/>
    </location>
</feature>
<organism evidence="1 2">
    <name type="scientific">Cirrhinus mrigala</name>
    <name type="common">Mrigala</name>
    <dbReference type="NCBI Taxonomy" id="683832"/>
    <lineage>
        <taxon>Eukaryota</taxon>
        <taxon>Metazoa</taxon>
        <taxon>Chordata</taxon>
        <taxon>Craniata</taxon>
        <taxon>Vertebrata</taxon>
        <taxon>Euteleostomi</taxon>
        <taxon>Actinopterygii</taxon>
        <taxon>Neopterygii</taxon>
        <taxon>Teleostei</taxon>
        <taxon>Ostariophysi</taxon>
        <taxon>Cypriniformes</taxon>
        <taxon>Cyprinidae</taxon>
        <taxon>Labeoninae</taxon>
        <taxon>Labeonini</taxon>
        <taxon>Cirrhinus</taxon>
    </lineage>
</organism>
<proteinExistence type="predicted"/>
<dbReference type="AlphaFoldDB" id="A0ABD0RED0"/>
<protein>
    <submittedName>
        <fullName evidence="1">Uncharacterized protein</fullName>
    </submittedName>
</protein>
<keyword evidence="2" id="KW-1185">Reference proteome</keyword>